<organism evidence="16 17">
    <name type="scientific">Brenthis ino</name>
    <name type="common">lesser marbled fritillary</name>
    <dbReference type="NCBI Taxonomy" id="405034"/>
    <lineage>
        <taxon>Eukaryota</taxon>
        <taxon>Metazoa</taxon>
        <taxon>Ecdysozoa</taxon>
        <taxon>Arthropoda</taxon>
        <taxon>Hexapoda</taxon>
        <taxon>Insecta</taxon>
        <taxon>Pterygota</taxon>
        <taxon>Neoptera</taxon>
        <taxon>Endopterygota</taxon>
        <taxon>Lepidoptera</taxon>
        <taxon>Glossata</taxon>
        <taxon>Ditrysia</taxon>
        <taxon>Papilionoidea</taxon>
        <taxon>Nymphalidae</taxon>
        <taxon>Heliconiinae</taxon>
        <taxon>Argynnini</taxon>
        <taxon>Brenthis</taxon>
    </lineage>
</organism>
<dbReference type="FunFam" id="1.10.225.10:FF:000002">
    <property type="entry name" value="prosaposin isoform X2"/>
    <property type="match status" value="2"/>
</dbReference>
<dbReference type="PANTHER" id="PTHR11480">
    <property type="entry name" value="SAPOSIN-RELATED"/>
    <property type="match status" value="1"/>
</dbReference>
<evidence type="ECO:0000256" key="5">
    <source>
        <dbReference type="ARBA" id="ARBA00022729"/>
    </source>
</evidence>
<keyword evidence="8" id="KW-0325">Glycoprotein</keyword>
<feature type="domain" description="Saposin B-type" evidence="15">
    <location>
        <begin position="556"/>
        <end position="631"/>
    </location>
</feature>
<evidence type="ECO:0000256" key="6">
    <source>
        <dbReference type="ARBA" id="ARBA00022737"/>
    </source>
</evidence>
<dbReference type="InterPro" id="IPR008373">
    <property type="entry name" value="Saposin"/>
</dbReference>
<evidence type="ECO:0000256" key="4">
    <source>
        <dbReference type="ARBA" id="ARBA00022713"/>
    </source>
</evidence>
<dbReference type="InterPro" id="IPR007856">
    <property type="entry name" value="SapB_1"/>
</dbReference>
<dbReference type="GO" id="GO:0007585">
    <property type="term" value="P:respiratory gaseous exchange by respiratory system"/>
    <property type="evidence" value="ECO:0007669"/>
    <property type="project" value="UniProtKB-KW"/>
</dbReference>
<keyword evidence="7" id="KW-1015">Disulfide bond</keyword>
<dbReference type="EMBL" id="OV170221">
    <property type="protein sequence ID" value="CAH0714574.1"/>
    <property type="molecule type" value="Genomic_DNA"/>
</dbReference>
<keyword evidence="6" id="KW-0677">Repeat</keyword>
<accession>A0A8J9U7D6</accession>
<dbReference type="Gene3D" id="1.10.225.10">
    <property type="entry name" value="Saposin-like"/>
    <property type="match status" value="7"/>
</dbReference>
<evidence type="ECO:0000256" key="2">
    <source>
        <dbReference type="ARBA" id="ARBA00022439"/>
    </source>
</evidence>
<dbReference type="Pfam" id="PF03489">
    <property type="entry name" value="SapB_2"/>
    <property type="match status" value="5"/>
</dbReference>
<dbReference type="AlphaFoldDB" id="A0A8J9U7D6"/>
<sequence length="983" mass="110388">MTNAFAVCLISILFFCGIGLSNARQTPKECSKGPEYWCESLRRAADCGAVQHCIGTVWEQERVTVKDNDVSEKIVRLFRQLKDVKDMINDDYLGTRVSSACRDVPSPAILSLCKENTAELQQYMSHVLQSDTSPETMCRIIGMCNNAKLDSLISKKKTEEHTKQKPHLLGATKCTWGPSYWCSNFSTGRECKMTHHCVQRVWSKMAYPQDDDGICKICKDMVKQARDQLQSNETQEELKEVFEGECKLIPIKIVTKECIKLADDFVPELVETLSSEMNPQAVCSVAGLCNNANIDNLLEDYNTALKNREGCSNCKRTVGIMRKRFDETTYEDFLVGLLQACQKLGSLSDSCSMLSFKYYENIIAGLKKDLNPQSVCHLSGQCSHLYHSHNLYTFPEDSKHFKASDDIPCEFCEQVVEHLRDTLVANSTELEFHKILTGVCKHTGEFKSECLQLVDQYFETAYNFLVSEMKSAEVCSLMGICTNKTDVDIAPLLPKELAIKAVTMSTRLIGQDEANSYVTPAPSKKQENIQIMGTEVTQVPVLPIERMFVSVPRSDTICSFCQYFLHYIQVELSDDNTEEAIKKAVEGACDVLPQSINDECRQFVTEYGPAVIALLVQEIDPASVCPAVGLCPKTEEVRRVDINAQKSNCPLCLFAVEQLETMLKNNRSEDNIRKALDGLCNHLSTKLRTECVDFVDTYTKQLVEMLVADLNAQEICVYLKLCTDNKKHIDPLALSDSAKGKTEPPTLGHPSIDKFHDSPILRGDRNNRRRPMLPKYMLENGVGDIATNAIPDNTINGRPIEKSDKTICVICEFVLKEIDDQIKDKHNDDEIKKVVHGVCKHMPKAVRPDCDEFVEKYSDLVISLLAQEMNPDEVCRELKLCTSSLQKLKAEEILDCAVCETVVMAVKKVLGNDKVDRNIVHIVEKACNALPAKYYDRCHTMLEIYGAGVIRLIEEFGTKDVCKKIGLCSAADAALVRMRRTKG</sequence>
<feature type="domain" description="Saposin B-type" evidence="15">
    <location>
        <begin position="894"/>
        <end position="968"/>
    </location>
</feature>
<feature type="domain" description="Saposin B-type" evidence="15">
    <location>
        <begin position="647"/>
        <end position="722"/>
    </location>
</feature>
<feature type="region of interest" description="Disordered" evidence="12">
    <location>
        <begin position="735"/>
        <end position="766"/>
    </location>
</feature>
<dbReference type="GO" id="GO:0005576">
    <property type="term" value="C:extracellular region"/>
    <property type="evidence" value="ECO:0007669"/>
    <property type="project" value="UniProtKB-SubCell"/>
</dbReference>
<feature type="domain" description="Saposin A-type" evidence="14">
    <location>
        <begin position="170"/>
        <end position="203"/>
    </location>
</feature>
<dbReference type="SMART" id="SM00741">
    <property type="entry name" value="SapB"/>
    <property type="match status" value="7"/>
</dbReference>
<feature type="domain" description="Saposin B-type" evidence="15">
    <location>
        <begin position="213"/>
        <end position="289"/>
    </location>
</feature>
<comment type="function">
    <text evidence="9">Pulmonary surfactant-associated proteins promote alveolar stability by lowering the surface tension at the air-liquid interface in the peripheral air spaces. SP-B increases the collapse pressure of palmitic acid to nearly 70 millinewtons per meter.</text>
</comment>
<dbReference type="Pfam" id="PF05184">
    <property type="entry name" value="SapB_1"/>
    <property type="match status" value="6"/>
</dbReference>
<evidence type="ECO:0000256" key="7">
    <source>
        <dbReference type="ARBA" id="ARBA00023157"/>
    </source>
</evidence>
<proteinExistence type="predicted"/>
<dbReference type="Proteomes" id="UP000838878">
    <property type="component" value="Chromosome 1"/>
</dbReference>
<dbReference type="PRINTS" id="PR01797">
    <property type="entry name" value="SAPOSIN"/>
</dbReference>
<keyword evidence="2" id="KW-0767">Surface film</keyword>
<dbReference type="FunFam" id="1.10.225.10:FF:000008">
    <property type="entry name" value="Pulmonary surfactant-associated protein B"/>
    <property type="match status" value="1"/>
</dbReference>
<protein>
    <recommendedName>
        <fullName evidence="10">Pulmonary surfactant-associated protein B</fullName>
    </recommendedName>
    <alternativeName>
        <fullName evidence="11">Pulmonary surfactant-associated proteolipid SPL(Phe)</fullName>
    </alternativeName>
</protein>
<dbReference type="InterPro" id="IPR008138">
    <property type="entry name" value="SapB_2"/>
</dbReference>
<dbReference type="GO" id="GO:0005764">
    <property type="term" value="C:lysosome"/>
    <property type="evidence" value="ECO:0007669"/>
    <property type="project" value="InterPro"/>
</dbReference>
<feature type="domain" description="Saposin A-type" evidence="14">
    <location>
        <begin position="26"/>
        <end position="59"/>
    </location>
</feature>
<evidence type="ECO:0000259" key="14">
    <source>
        <dbReference type="SMART" id="SM00162"/>
    </source>
</evidence>
<evidence type="ECO:0000256" key="1">
    <source>
        <dbReference type="ARBA" id="ARBA00004364"/>
    </source>
</evidence>
<dbReference type="SUPFAM" id="SSF47862">
    <property type="entry name" value="Saposin"/>
    <property type="match status" value="7"/>
</dbReference>
<dbReference type="PANTHER" id="PTHR11480:SF3">
    <property type="entry name" value="BCDNA.GH08312"/>
    <property type="match status" value="1"/>
</dbReference>
<keyword evidence="17" id="KW-1185">Reference proteome</keyword>
<reference evidence="16" key="1">
    <citation type="submission" date="2021-12" db="EMBL/GenBank/DDBJ databases">
        <authorList>
            <person name="Martin H S."/>
        </authorList>
    </citation>
    <scope>NUCLEOTIDE SEQUENCE</scope>
</reference>
<evidence type="ECO:0000256" key="12">
    <source>
        <dbReference type="SAM" id="MobiDB-lite"/>
    </source>
</evidence>
<feature type="domain" description="Saposin B-type" evidence="15">
    <location>
        <begin position="309"/>
        <end position="382"/>
    </location>
</feature>
<comment type="subcellular location">
    <subcellularLocation>
        <location evidence="1">Secreted</location>
        <location evidence="1">Extracellular space</location>
        <location evidence="1">Surface film</location>
    </subcellularLocation>
</comment>
<name>A0A8J9U7D6_9NEOP</name>
<dbReference type="Pfam" id="PF02199">
    <property type="entry name" value="SapA"/>
    <property type="match status" value="2"/>
</dbReference>
<evidence type="ECO:0000256" key="13">
    <source>
        <dbReference type="SAM" id="SignalP"/>
    </source>
</evidence>
<evidence type="ECO:0000256" key="10">
    <source>
        <dbReference type="ARBA" id="ARBA00041094"/>
    </source>
</evidence>
<feature type="non-terminal residue" evidence="16">
    <location>
        <position position="983"/>
    </location>
</feature>
<evidence type="ECO:0000313" key="17">
    <source>
        <dbReference type="Proteomes" id="UP000838878"/>
    </source>
</evidence>
<evidence type="ECO:0000313" key="16">
    <source>
        <dbReference type="EMBL" id="CAH0714574.1"/>
    </source>
</evidence>
<feature type="compositionally biased region" description="Basic and acidic residues" evidence="12">
    <location>
        <begin position="751"/>
        <end position="766"/>
    </location>
</feature>
<evidence type="ECO:0000256" key="9">
    <source>
        <dbReference type="ARBA" id="ARBA00037221"/>
    </source>
</evidence>
<dbReference type="GO" id="GO:0006665">
    <property type="term" value="P:sphingolipid metabolic process"/>
    <property type="evidence" value="ECO:0007669"/>
    <property type="project" value="InterPro"/>
</dbReference>
<dbReference type="GO" id="GO:0016020">
    <property type="term" value="C:membrane"/>
    <property type="evidence" value="ECO:0007669"/>
    <property type="project" value="GOC"/>
</dbReference>
<feature type="signal peptide" evidence="13">
    <location>
        <begin position="1"/>
        <end position="23"/>
    </location>
</feature>
<keyword evidence="5 13" id="KW-0732">Signal</keyword>
<keyword evidence="4" id="KW-0305">Gaseous exchange</keyword>
<evidence type="ECO:0000259" key="15">
    <source>
        <dbReference type="SMART" id="SM00741"/>
    </source>
</evidence>
<feature type="chain" id="PRO_5035419719" description="Pulmonary surfactant-associated protein B" evidence="13">
    <location>
        <begin position="24"/>
        <end position="983"/>
    </location>
</feature>
<evidence type="ECO:0000256" key="3">
    <source>
        <dbReference type="ARBA" id="ARBA00022525"/>
    </source>
</evidence>
<dbReference type="InterPro" id="IPR003119">
    <property type="entry name" value="SAP_A"/>
</dbReference>
<dbReference type="InterPro" id="IPR008139">
    <property type="entry name" value="SaposinB_dom"/>
</dbReference>
<dbReference type="OrthoDB" id="69496at2759"/>
<keyword evidence="3" id="KW-0964">Secreted</keyword>
<dbReference type="InterPro" id="IPR051428">
    <property type="entry name" value="Sphingo_Act-Surfact_Prot"/>
</dbReference>
<evidence type="ECO:0000256" key="11">
    <source>
        <dbReference type="ARBA" id="ARBA00041785"/>
    </source>
</evidence>
<evidence type="ECO:0000256" key="8">
    <source>
        <dbReference type="ARBA" id="ARBA00023180"/>
    </source>
</evidence>
<dbReference type="SMART" id="SM00162">
    <property type="entry name" value="SAPA"/>
    <property type="match status" value="2"/>
</dbReference>
<dbReference type="InterPro" id="IPR011001">
    <property type="entry name" value="Saposin-like"/>
</dbReference>
<feature type="domain" description="Saposin B-type" evidence="15">
    <location>
        <begin position="806"/>
        <end position="881"/>
    </location>
</feature>
<gene>
    <name evidence="16" type="ORF">BINO364_LOCUS1607</name>
</gene>
<feature type="domain" description="Saposin B-type" evidence="15">
    <location>
        <begin position="407"/>
        <end position="481"/>
    </location>
</feature>